<dbReference type="InterPro" id="IPR002514">
    <property type="entry name" value="Transposase_8"/>
</dbReference>
<organism evidence="3 4">
    <name type="scientific">Siccirubricoccus soli</name>
    <dbReference type="NCBI Taxonomy" id="2899147"/>
    <lineage>
        <taxon>Bacteria</taxon>
        <taxon>Pseudomonadati</taxon>
        <taxon>Pseudomonadota</taxon>
        <taxon>Alphaproteobacteria</taxon>
        <taxon>Acetobacterales</taxon>
        <taxon>Roseomonadaceae</taxon>
        <taxon>Siccirubricoccus</taxon>
    </lineage>
</organism>
<proteinExistence type="predicted"/>
<dbReference type="InterPro" id="IPR012337">
    <property type="entry name" value="RNaseH-like_sf"/>
</dbReference>
<feature type="domain" description="Integrase catalytic" evidence="2">
    <location>
        <begin position="235"/>
        <end position="399"/>
    </location>
</feature>
<reference evidence="3 4" key="1">
    <citation type="submission" date="2021-12" db="EMBL/GenBank/DDBJ databases">
        <title>Siccirubricoccus leaddurans sp. nov., a high concentration Zn2+ tolerance bacterium.</title>
        <authorList>
            <person name="Cao Y."/>
        </authorList>
    </citation>
    <scope>NUCLEOTIDE SEQUENCE [LARGE SCALE GENOMIC DNA]</scope>
    <source>
        <strain evidence="3 4">KC 17139</strain>
    </source>
</reference>
<dbReference type="Proteomes" id="UP001523392">
    <property type="component" value="Unassembled WGS sequence"/>
</dbReference>
<dbReference type="PROSITE" id="PS50994">
    <property type="entry name" value="INTEGRASE"/>
    <property type="match status" value="1"/>
</dbReference>
<gene>
    <name evidence="3" type="ORF">JYK14_28435</name>
</gene>
<evidence type="ECO:0000259" key="2">
    <source>
        <dbReference type="PROSITE" id="PS50994"/>
    </source>
</evidence>
<dbReference type="Pfam" id="PF00665">
    <property type="entry name" value="rve"/>
    <property type="match status" value="1"/>
</dbReference>
<dbReference type="Pfam" id="PF01527">
    <property type="entry name" value="HTH_Tnp_1"/>
    <property type="match status" value="1"/>
</dbReference>
<name>A0ABT1DDQ5_9PROT</name>
<evidence type="ECO:0000313" key="3">
    <source>
        <dbReference type="EMBL" id="MCO6420053.1"/>
    </source>
</evidence>
<dbReference type="InterPro" id="IPR050900">
    <property type="entry name" value="Transposase_IS3/IS150/IS904"/>
</dbReference>
<dbReference type="RefSeq" id="WP_252956715.1">
    <property type="nucleotide sequence ID" value="NZ_JAFIRR010000294.1"/>
</dbReference>
<dbReference type="InterPro" id="IPR048020">
    <property type="entry name" value="Transpos_IS3"/>
</dbReference>
<dbReference type="InterPro" id="IPR036388">
    <property type="entry name" value="WH-like_DNA-bd_sf"/>
</dbReference>
<dbReference type="Gene3D" id="1.10.10.10">
    <property type="entry name" value="Winged helix-like DNA-binding domain superfamily/Winged helix DNA-binding domain"/>
    <property type="match status" value="1"/>
</dbReference>
<evidence type="ECO:0000313" key="4">
    <source>
        <dbReference type="Proteomes" id="UP001523392"/>
    </source>
</evidence>
<dbReference type="InterPro" id="IPR009057">
    <property type="entry name" value="Homeodomain-like_sf"/>
</dbReference>
<dbReference type="Gene3D" id="3.30.420.10">
    <property type="entry name" value="Ribonuclease H-like superfamily/Ribonuclease H"/>
    <property type="match status" value="1"/>
</dbReference>
<dbReference type="SUPFAM" id="SSF46689">
    <property type="entry name" value="Homeodomain-like"/>
    <property type="match status" value="1"/>
</dbReference>
<dbReference type="Pfam" id="PF13276">
    <property type="entry name" value="HTH_21"/>
    <property type="match status" value="1"/>
</dbReference>
<dbReference type="Pfam" id="PF13333">
    <property type="entry name" value="rve_2"/>
    <property type="match status" value="1"/>
</dbReference>
<evidence type="ECO:0000256" key="1">
    <source>
        <dbReference type="SAM" id="Coils"/>
    </source>
</evidence>
<dbReference type="EMBL" id="JAFIRR010000294">
    <property type="protein sequence ID" value="MCO6420053.1"/>
    <property type="molecule type" value="Genomic_DNA"/>
</dbReference>
<dbReference type="PANTHER" id="PTHR46889">
    <property type="entry name" value="TRANSPOSASE INSF FOR INSERTION SEQUENCE IS3B-RELATED"/>
    <property type="match status" value="1"/>
</dbReference>
<keyword evidence="1" id="KW-0175">Coiled coil</keyword>
<protein>
    <submittedName>
        <fullName evidence="3">IS3 family transposase</fullName>
    </submittedName>
</protein>
<accession>A0ABT1DDQ5</accession>
<dbReference type="SUPFAM" id="SSF53098">
    <property type="entry name" value="Ribonuclease H-like"/>
    <property type="match status" value="1"/>
</dbReference>
<comment type="caution">
    <text evidence="3">The sequence shown here is derived from an EMBL/GenBank/DDBJ whole genome shotgun (WGS) entry which is preliminary data.</text>
</comment>
<dbReference type="PANTHER" id="PTHR46889:SF4">
    <property type="entry name" value="TRANSPOSASE INSO FOR INSERTION SEQUENCE ELEMENT IS911B-RELATED"/>
    <property type="match status" value="1"/>
</dbReference>
<dbReference type="InterPro" id="IPR001584">
    <property type="entry name" value="Integrase_cat-core"/>
</dbReference>
<dbReference type="NCBIfam" id="NF033516">
    <property type="entry name" value="transpos_IS3"/>
    <property type="match status" value="1"/>
</dbReference>
<feature type="coiled-coil region" evidence="1">
    <location>
        <begin position="67"/>
        <end position="97"/>
    </location>
</feature>
<sequence>MTKKTSNRFSPEVRQRAVRMVLDHGGDHASQWSAIGSIAAKIGCTAETLRKWVRQAERDQGLRAGPTTAEQERIKTLERENRELRQANEILRKASAYFAGGGARPPLEAMIAFIDDHREVYGVEPICRNLPIAPSTYHARVAQRADPAKASARVRQDLMLMERIRRVHDTNFGVYGARKVWRQLGREGIAVARCTVERLMRRMGLRGAVRGKEARTTIPDKAMTWPADKVNRRFQAPHPNTLWVSDFTYVATWQGFVYVAFIIDVFARRIVGWRVSRTAHADFVLDALEQALHDRRPVKGCLTHHSDKGSQYVSIRYTERLLGAGIEPSVGSVGDSYDNALAETINGLFKTEVIRRSGPWRSLEAVEFATLEWVDWYNNRRLLEPIGNMPPAEAEARYYAQLDPPAMAA</sequence>
<dbReference type="InterPro" id="IPR025948">
    <property type="entry name" value="HTH-like_dom"/>
</dbReference>
<dbReference type="InterPro" id="IPR036397">
    <property type="entry name" value="RNaseH_sf"/>
</dbReference>
<keyword evidence="4" id="KW-1185">Reference proteome</keyword>